<evidence type="ECO:0008006" key="3">
    <source>
        <dbReference type="Google" id="ProtNLM"/>
    </source>
</evidence>
<proteinExistence type="predicted"/>
<dbReference type="AlphaFoldDB" id="A0A928YQY2"/>
<accession>A0A928YQY2</accession>
<evidence type="ECO:0000313" key="2">
    <source>
        <dbReference type="Proteomes" id="UP000616201"/>
    </source>
</evidence>
<evidence type="ECO:0000313" key="1">
    <source>
        <dbReference type="EMBL" id="MBE8712798.1"/>
    </source>
</evidence>
<dbReference type="PROSITE" id="PS51257">
    <property type="entry name" value="PROKAR_LIPOPROTEIN"/>
    <property type="match status" value="1"/>
</dbReference>
<protein>
    <recommendedName>
        <fullName evidence="3">Fasciclin domain-containing protein</fullName>
    </recommendedName>
</protein>
<reference evidence="1" key="1">
    <citation type="submission" date="2018-02" db="EMBL/GenBank/DDBJ databases">
        <authorList>
            <person name="Vasarhelyi B.M."/>
            <person name="Deshmukh S."/>
            <person name="Balint B."/>
            <person name="Kukolya J."/>
        </authorList>
    </citation>
    <scope>NUCLEOTIDE SEQUENCE</scope>
    <source>
        <strain evidence="1">KB22</strain>
    </source>
</reference>
<dbReference type="Gene3D" id="2.30.180.10">
    <property type="entry name" value="FAS1 domain"/>
    <property type="match status" value="1"/>
</dbReference>
<sequence>MKYLSLVIVSISCFIFCSCNKGDSYYYDYQKSEQLYEGTIYSYLMGQRGTYDSLAVVLERLPDLKSVLNQSDSSVTFFAMNNRSFKLALENLNNARKVNGRSPIYLEDIDLAVLDTLSYRYLFNSEHPVSDFESYLDGQSIYSSKFNYEMHVVYKVLTSSGLVGGGQQQLMFSDTNGSIYQRYWNSTNTSTVDFMTRNGVIHTLDARHEFGFGKLLTYLSNN</sequence>
<dbReference type="EMBL" id="PRDK01000003">
    <property type="protein sequence ID" value="MBE8712798.1"/>
    <property type="molecule type" value="Genomic_DNA"/>
</dbReference>
<dbReference type="Proteomes" id="UP000616201">
    <property type="component" value="Unassembled WGS sequence"/>
</dbReference>
<dbReference type="InterPro" id="IPR036378">
    <property type="entry name" value="FAS1_dom_sf"/>
</dbReference>
<dbReference type="SUPFAM" id="SSF82153">
    <property type="entry name" value="FAS1 domain"/>
    <property type="match status" value="1"/>
</dbReference>
<dbReference type="RefSeq" id="WP_196935920.1">
    <property type="nucleotide sequence ID" value="NZ_MU158698.1"/>
</dbReference>
<keyword evidence="2" id="KW-1185">Reference proteome</keyword>
<gene>
    <name evidence="1" type="ORF">C4F49_03790</name>
</gene>
<name>A0A928YQY2_9SPHI</name>
<organism evidence="1 2">
    <name type="scientific">Sphingobacterium hungaricum</name>
    <dbReference type="NCBI Taxonomy" id="2082723"/>
    <lineage>
        <taxon>Bacteria</taxon>
        <taxon>Pseudomonadati</taxon>
        <taxon>Bacteroidota</taxon>
        <taxon>Sphingobacteriia</taxon>
        <taxon>Sphingobacteriales</taxon>
        <taxon>Sphingobacteriaceae</taxon>
        <taxon>Sphingobacterium</taxon>
    </lineage>
</organism>
<comment type="caution">
    <text evidence="1">The sequence shown here is derived from an EMBL/GenBank/DDBJ whole genome shotgun (WGS) entry which is preliminary data.</text>
</comment>